<accession>A0A1G9ERU6</accession>
<dbReference type="GO" id="GO:0020037">
    <property type="term" value="F:heme binding"/>
    <property type="evidence" value="ECO:0007669"/>
    <property type="project" value="InterPro"/>
</dbReference>
<evidence type="ECO:0000259" key="8">
    <source>
        <dbReference type="PROSITE" id="PS51007"/>
    </source>
</evidence>
<keyword evidence="10" id="KW-1185">Reference proteome</keyword>
<feature type="binding site" description="covalent" evidence="6">
    <location>
        <position position="46"/>
    </location>
    <ligand>
        <name>heme c</name>
        <dbReference type="ChEBI" id="CHEBI:61717"/>
    </ligand>
</feature>
<feature type="chain" id="PRO_5011701560" evidence="7">
    <location>
        <begin position="36"/>
        <end position="116"/>
    </location>
</feature>
<dbReference type="EMBL" id="FNFX01000005">
    <property type="protein sequence ID" value="SDK78859.1"/>
    <property type="molecule type" value="Genomic_DNA"/>
</dbReference>
<evidence type="ECO:0000313" key="9">
    <source>
        <dbReference type="EMBL" id="SDK78859.1"/>
    </source>
</evidence>
<dbReference type="InterPro" id="IPR002324">
    <property type="entry name" value="Cyt_c_ID"/>
</dbReference>
<gene>
    <name evidence="9" type="ORF">SAMN05192566_2420</name>
</gene>
<feature type="binding site" description="covalent" evidence="6">
    <location>
        <position position="50"/>
    </location>
    <ligand>
        <name>heme c</name>
        <dbReference type="ChEBI" id="CHEBI:61717"/>
    </ligand>
</feature>
<evidence type="ECO:0000256" key="4">
    <source>
        <dbReference type="ARBA" id="ARBA00022982"/>
    </source>
</evidence>
<organism evidence="9 10">
    <name type="scientific">Methylophilus rhizosphaerae</name>
    <dbReference type="NCBI Taxonomy" id="492660"/>
    <lineage>
        <taxon>Bacteria</taxon>
        <taxon>Pseudomonadati</taxon>
        <taxon>Pseudomonadota</taxon>
        <taxon>Betaproteobacteria</taxon>
        <taxon>Nitrosomonadales</taxon>
        <taxon>Methylophilaceae</taxon>
        <taxon>Methylophilus</taxon>
    </lineage>
</organism>
<protein>
    <submittedName>
        <fullName evidence="9">Cytochrome c</fullName>
    </submittedName>
</protein>
<dbReference type="GO" id="GO:0009055">
    <property type="term" value="F:electron transfer activity"/>
    <property type="evidence" value="ECO:0007669"/>
    <property type="project" value="InterPro"/>
</dbReference>
<name>A0A1G9ERU6_9PROT</name>
<comment type="PTM">
    <text evidence="6">Binds 1 heme c group covalently per subunit.</text>
</comment>
<dbReference type="InterPro" id="IPR036909">
    <property type="entry name" value="Cyt_c-like_dom_sf"/>
</dbReference>
<keyword evidence="2 6" id="KW-0349">Heme</keyword>
<keyword evidence="7" id="KW-0732">Signal</keyword>
<reference evidence="10" key="1">
    <citation type="submission" date="2016-10" db="EMBL/GenBank/DDBJ databases">
        <authorList>
            <person name="Varghese N."/>
            <person name="Submissions S."/>
        </authorList>
    </citation>
    <scope>NUCLEOTIDE SEQUENCE [LARGE SCALE GENOMIC DNA]</scope>
    <source>
        <strain evidence="10">CBMB127</strain>
    </source>
</reference>
<keyword evidence="5 6" id="KW-0408">Iron</keyword>
<proteinExistence type="predicted"/>
<dbReference type="STRING" id="492660.SAMN05192566_2420"/>
<evidence type="ECO:0000313" key="10">
    <source>
        <dbReference type="Proteomes" id="UP000198629"/>
    </source>
</evidence>
<evidence type="ECO:0000256" key="3">
    <source>
        <dbReference type="ARBA" id="ARBA00022723"/>
    </source>
</evidence>
<dbReference type="Gene3D" id="1.10.760.10">
    <property type="entry name" value="Cytochrome c-like domain"/>
    <property type="match status" value="1"/>
</dbReference>
<evidence type="ECO:0000256" key="6">
    <source>
        <dbReference type="PIRSR" id="PIRSR602324-1"/>
    </source>
</evidence>
<keyword evidence="1" id="KW-0813">Transport</keyword>
<evidence type="ECO:0000256" key="5">
    <source>
        <dbReference type="ARBA" id="ARBA00023004"/>
    </source>
</evidence>
<feature type="binding site" description="covalent" evidence="6">
    <location>
        <position position="94"/>
    </location>
    <ligand>
        <name>heme c</name>
        <dbReference type="ChEBI" id="CHEBI:61717"/>
    </ligand>
</feature>
<dbReference type="PRINTS" id="PR00606">
    <property type="entry name" value="CYTCHROMECID"/>
</dbReference>
<dbReference type="AlphaFoldDB" id="A0A1G9ERU6"/>
<evidence type="ECO:0000256" key="2">
    <source>
        <dbReference type="ARBA" id="ARBA00022617"/>
    </source>
</evidence>
<dbReference type="OrthoDB" id="9814063at2"/>
<sequence>MHTQPFASSGRPSKATGAALLLAASLGLNTQTVLADGLALADKGGCLACHNVDSRKVGPGYKEVAAKYKGQDVQDMLIKKIKEGGRGSWGVLPMPPNAGKLSDDEFKEVVQWITSL</sequence>
<dbReference type="Proteomes" id="UP000198629">
    <property type="component" value="Unassembled WGS sequence"/>
</dbReference>
<dbReference type="InterPro" id="IPR009056">
    <property type="entry name" value="Cyt_c-like_dom"/>
</dbReference>
<feature type="signal peptide" evidence="7">
    <location>
        <begin position="1"/>
        <end position="35"/>
    </location>
</feature>
<evidence type="ECO:0000256" key="7">
    <source>
        <dbReference type="SAM" id="SignalP"/>
    </source>
</evidence>
<dbReference type="RefSeq" id="WP_091472417.1">
    <property type="nucleotide sequence ID" value="NZ_FNFX01000005.1"/>
</dbReference>
<dbReference type="Pfam" id="PF00034">
    <property type="entry name" value="Cytochrom_C"/>
    <property type="match status" value="1"/>
</dbReference>
<dbReference type="GO" id="GO:0005506">
    <property type="term" value="F:iron ion binding"/>
    <property type="evidence" value="ECO:0007669"/>
    <property type="project" value="InterPro"/>
</dbReference>
<dbReference type="SUPFAM" id="SSF46626">
    <property type="entry name" value="Cytochrome c"/>
    <property type="match status" value="1"/>
</dbReference>
<evidence type="ECO:0000256" key="1">
    <source>
        <dbReference type="ARBA" id="ARBA00022448"/>
    </source>
</evidence>
<dbReference type="PROSITE" id="PS51007">
    <property type="entry name" value="CYTC"/>
    <property type="match status" value="1"/>
</dbReference>
<feature type="domain" description="Cytochrome c" evidence="8">
    <location>
        <begin position="32"/>
        <end position="116"/>
    </location>
</feature>
<keyword evidence="4" id="KW-0249">Electron transport</keyword>
<keyword evidence="3 6" id="KW-0479">Metal-binding</keyword>